<protein>
    <submittedName>
        <fullName evidence="2">TonB-dependent receptor</fullName>
    </submittedName>
</protein>
<organism evidence="2">
    <name type="scientific">Sphingobacterium sp. (strain 21)</name>
    <dbReference type="NCBI Taxonomy" id="743722"/>
    <lineage>
        <taxon>Bacteria</taxon>
        <taxon>Pseudomonadati</taxon>
        <taxon>Bacteroidota</taxon>
        <taxon>Sphingobacteriia</taxon>
        <taxon>Sphingobacteriales</taxon>
        <taxon>Sphingobacteriaceae</taxon>
        <taxon>Sphingobacterium</taxon>
    </lineage>
</organism>
<dbReference type="PATRIC" id="fig|743722.3.peg.735"/>
<dbReference type="SUPFAM" id="SSF49464">
    <property type="entry name" value="Carboxypeptidase regulatory domain-like"/>
    <property type="match status" value="1"/>
</dbReference>
<feature type="domain" description="Outer membrane protein beta-barrel" evidence="1">
    <location>
        <begin position="378"/>
        <end position="778"/>
    </location>
</feature>
<dbReference type="Gene3D" id="2.60.40.1120">
    <property type="entry name" value="Carboxypeptidase-like, regulatory domain"/>
    <property type="match status" value="1"/>
</dbReference>
<dbReference type="SUPFAM" id="SSF56935">
    <property type="entry name" value="Porins"/>
    <property type="match status" value="1"/>
</dbReference>
<dbReference type="OrthoDB" id="606851at2"/>
<evidence type="ECO:0000313" key="2">
    <source>
        <dbReference type="EMBL" id="ADZ77260.1"/>
    </source>
</evidence>
<reference evidence="2" key="1">
    <citation type="submission" date="2011-03" db="EMBL/GenBank/DDBJ databases">
        <title>Complete sequence of Sphingobacterium sp. 21.</title>
        <authorList>
            <consortium name="US DOE Joint Genome Institute"/>
            <person name="Lucas S."/>
            <person name="Copeland A."/>
            <person name="Lapidus A."/>
            <person name="Cheng J.-F."/>
            <person name="Goodwin L."/>
            <person name="Pitluck S."/>
            <person name="Davenport K."/>
            <person name="Detter J.C."/>
            <person name="Han C."/>
            <person name="Tapia R."/>
            <person name="Land M."/>
            <person name="Hauser L."/>
            <person name="Kyrpides N."/>
            <person name="Ivanova N."/>
            <person name="Ovchinnikova G."/>
            <person name="Pagani I."/>
            <person name="Siebers A.K."/>
            <person name="Allgaier M."/>
            <person name="Thelen M.P."/>
            <person name="Hugenholtz P."/>
            <person name="Woyke T."/>
        </authorList>
    </citation>
    <scope>NUCLEOTIDE SEQUENCE</scope>
    <source>
        <strain evidence="2">21</strain>
    </source>
</reference>
<name>F4C9X0_SPHS2</name>
<dbReference type="EMBL" id="CP002584">
    <property type="protein sequence ID" value="ADZ77260.1"/>
    <property type="molecule type" value="Genomic_DNA"/>
</dbReference>
<accession>F4C9X0</accession>
<keyword evidence="2" id="KW-0675">Receptor</keyword>
<evidence type="ECO:0000259" key="1">
    <source>
        <dbReference type="Pfam" id="PF14905"/>
    </source>
</evidence>
<dbReference type="InterPro" id="IPR037066">
    <property type="entry name" value="Plug_dom_sf"/>
</dbReference>
<dbReference type="STRING" id="743722.Sph21_0681"/>
<dbReference type="Pfam" id="PF13715">
    <property type="entry name" value="CarbopepD_reg_2"/>
    <property type="match status" value="1"/>
</dbReference>
<dbReference type="Gene3D" id="2.170.130.10">
    <property type="entry name" value="TonB-dependent receptor, plug domain"/>
    <property type="match status" value="1"/>
</dbReference>
<dbReference type="InterPro" id="IPR008969">
    <property type="entry name" value="CarboxyPept-like_regulatory"/>
</dbReference>
<sequence>MEFKGRTTFFLLLLIVNILRGQEKSLHVSGIVYDEHDQPVSFASVTLKRLSDDKLITGTTVDENGHFKLGSLTDKNLRLQISLIGYKDYHKDIRLNNSDLDLGIVKLQPDALLLGEVTVTAKKDLITHKMDRLVLNVSGNAAFAGKSSFDLFHMAPGVFVNNGNIAINGVWGTRIMINGRPLNLSGEELNNYLQNLKADDVEAIEVIAHPPAEYEAEGAGGMINIVLKKHTDEGLNGALSADYNLGLGKYPSYLPSAKLNFRTGKLGMAVGYSYGRRKTFQEVEQNRIFLEEGNYTSINNTINRSRNHGINFSTTYDIDQRQYIALDYNGQYGHVYKSNQSYTNIYYPQMERNTYSAGLFPSSANTDYTNIGLNYKLTTDSLGSSLTFLSDYTSRWRDATTESNSQIFDAENNVISDTLFNFNSPSRAKIFTANLQYEKKWKEGWTFTIGSKLAATDIDNANSYDIFHQEAYEYNVKRFNYHYRERIFAGFAGLSGNILHTDIKVGIRGENSTIDGKITGDGQDTVLNRNYFNFFPSLFLRRMLGQTDQHLLSFSYSRRITRPSYVELNPYRYFIDNYSVQTGNPLLNPQFTNAFEIGYQWKKKYYLAFSYSRTKDVINQVIENGINDTLMTILRKNTGRSNVYRVNISAPITITKWWTSNNSLQLMRTTSQAPEFDLMKYSFLLQTLHELSLPHDFGVNINCFYTPNLLQGNIITDRIAGLDVGVQKRFFDKKLLAKVAVSDIFYTNKFKATSYYDGTALHLWQKEQTRILSISAVYNFSLGKDFKLKNLHKSNIDEQKRL</sequence>
<dbReference type="AlphaFoldDB" id="F4C9X0"/>
<dbReference type="PANTHER" id="PTHR40980:SF4">
    <property type="entry name" value="TONB-DEPENDENT RECEPTOR-LIKE BETA-BARREL DOMAIN-CONTAINING PROTEIN"/>
    <property type="match status" value="1"/>
</dbReference>
<dbReference type="eggNOG" id="COG4771">
    <property type="taxonomic scope" value="Bacteria"/>
</dbReference>
<gene>
    <name evidence="2" type="ordered locus">Sph21_0681</name>
</gene>
<dbReference type="InterPro" id="IPR041700">
    <property type="entry name" value="OMP_b-brl_3"/>
</dbReference>
<proteinExistence type="predicted"/>
<dbReference type="PANTHER" id="PTHR40980">
    <property type="entry name" value="PLUG DOMAIN-CONTAINING PROTEIN"/>
    <property type="match status" value="1"/>
</dbReference>
<dbReference type="Pfam" id="PF14905">
    <property type="entry name" value="OMP_b-brl_3"/>
    <property type="match status" value="1"/>
</dbReference>
<dbReference type="HOGENOM" id="CLU_017617_1_0_10"/>
<dbReference type="KEGG" id="shg:Sph21_0681"/>